<dbReference type="InterPro" id="IPR013762">
    <property type="entry name" value="Integrase-like_cat_sf"/>
</dbReference>
<proteinExistence type="inferred from homology"/>
<dbReference type="GO" id="GO:0006310">
    <property type="term" value="P:DNA recombination"/>
    <property type="evidence" value="ECO:0007669"/>
    <property type="project" value="UniProtKB-KW"/>
</dbReference>
<accession>A0A7G9G722</accession>
<evidence type="ECO:0000256" key="6">
    <source>
        <dbReference type="PROSITE-ProRule" id="PRU01248"/>
    </source>
</evidence>
<dbReference type="InterPro" id="IPR002104">
    <property type="entry name" value="Integrase_catalytic"/>
</dbReference>
<name>A0A7G9G722_9FIRM</name>
<dbReference type="Pfam" id="PF14659">
    <property type="entry name" value="Phage_int_SAM_3"/>
    <property type="match status" value="1"/>
</dbReference>
<dbReference type="GO" id="GO:0003677">
    <property type="term" value="F:DNA binding"/>
    <property type="evidence" value="ECO:0007669"/>
    <property type="project" value="UniProtKB-UniRule"/>
</dbReference>
<protein>
    <submittedName>
        <fullName evidence="9">Site-specific integrase</fullName>
    </submittedName>
</protein>
<dbReference type="Gene3D" id="1.10.443.10">
    <property type="entry name" value="Intergrase catalytic core"/>
    <property type="match status" value="1"/>
</dbReference>
<dbReference type="Pfam" id="PF00589">
    <property type="entry name" value="Phage_integrase"/>
    <property type="match status" value="1"/>
</dbReference>
<evidence type="ECO:0000259" key="7">
    <source>
        <dbReference type="PROSITE" id="PS51898"/>
    </source>
</evidence>
<dbReference type="InterPro" id="IPR010998">
    <property type="entry name" value="Integrase_recombinase_N"/>
</dbReference>
<evidence type="ECO:0000313" key="10">
    <source>
        <dbReference type="Proteomes" id="UP000515823"/>
    </source>
</evidence>
<dbReference type="InterPro" id="IPR004107">
    <property type="entry name" value="Integrase_SAM-like_N"/>
</dbReference>
<feature type="domain" description="Core-binding (CB)" evidence="8">
    <location>
        <begin position="65"/>
        <end position="143"/>
    </location>
</feature>
<dbReference type="PROSITE" id="PS51898">
    <property type="entry name" value="TYR_RECOMBINASE"/>
    <property type="match status" value="1"/>
</dbReference>
<dbReference type="Proteomes" id="UP000515823">
    <property type="component" value="Chromosome"/>
</dbReference>
<dbReference type="InterPro" id="IPR044068">
    <property type="entry name" value="CB"/>
</dbReference>
<dbReference type="KEGG" id="qdo:H9Q78_05580"/>
<dbReference type="PANTHER" id="PTHR30349">
    <property type="entry name" value="PHAGE INTEGRASE-RELATED"/>
    <property type="match status" value="1"/>
</dbReference>
<dbReference type="PROSITE" id="PS51900">
    <property type="entry name" value="CB"/>
    <property type="match status" value="1"/>
</dbReference>
<keyword evidence="4 6" id="KW-0238">DNA-binding</keyword>
<dbReference type="InterPro" id="IPR011010">
    <property type="entry name" value="DNA_brk_join_enz"/>
</dbReference>
<keyword evidence="10" id="KW-1185">Reference proteome</keyword>
<dbReference type="Gene3D" id="1.10.150.130">
    <property type="match status" value="1"/>
</dbReference>
<sequence>MATRKYKPGKDGTYSAKVWDGTYNADGSKHRINLRSKKSSGDLERKVNEFRRLVAEGLNLVRTTYTFGEYAQHWLDTYKSICAPNTRNMYRNIIDKHLYEIADYQLTDIRRSHYQFVINEAANMPRTCQQLVLTFRQIIKAAMSDKYLPSTSIMDICDGVTVPNYRASEKRPLTKAEKEAILKADFTDREKAFVFIIYGCGLRRGEALALDPVDINFKAHSIAVNKSLAFDGNDYYIKSTKSENGERIVPMPAYLSAYLATYIKNLKAPWLFARRDGGRMTKSAYDKMWASIVRELNKAAGGTDSIKVIHDLTAHVFRHNYCTSLCYQVPDISLKRIAALMGDTLQMVMTVYNHLMEEQQDIKKTVEKALDICG</sequence>
<evidence type="ECO:0000256" key="1">
    <source>
        <dbReference type="ARBA" id="ARBA00003283"/>
    </source>
</evidence>
<evidence type="ECO:0000256" key="3">
    <source>
        <dbReference type="ARBA" id="ARBA00022908"/>
    </source>
</evidence>
<dbReference type="InterPro" id="IPR050090">
    <property type="entry name" value="Tyrosine_recombinase_XerCD"/>
</dbReference>
<evidence type="ECO:0000259" key="8">
    <source>
        <dbReference type="PROSITE" id="PS51900"/>
    </source>
</evidence>
<comment type="similarity">
    <text evidence="2">Belongs to the 'phage' integrase family.</text>
</comment>
<dbReference type="CDD" id="cd01189">
    <property type="entry name" value="INT_ICEBs1_C_like"/>
    <property type="match status" value="1"/>
</dbReference>
<dbReference type="EMBL" id="CP060634">
    <property type="protein sequence ID" value="QNM06604.1"/>
    <property type="molecule type" value="Genomic_DNA"/>
</dbReference>
<dbReference type="SUPFAM" id="SSF56349">
    <property type="entry name" value="DNA breaking-rejoining enzymes"/>
    <property type="match status" value="1"/>
</dbReference>
<gene>
    <name evidence="9" type="ORF">H9Q78_05580</name>
</gene>
<evidence type="ECO:0000313" key="9">
    <source>
        <dbReference type="EMBL" id="QNM06604.1"/>
    </source>
</evidence>
<organism evidence="9 10">
    <name type="scientific">Qiania dongpingensis</name>
    <dbReference type="NCBI Taxonomy" id="2763669"/>
    <lineage>
        <taxon>Bacteria</taxon>
        <taxon>Bacillati</taxon>
        <taxon>Bacillota</taxon>
        <taxon>Clostridia</taxon>
        <taxon>Lachnospirales</taxon>
        <taxon>Lachnospiraceae</taxon>
        <taxon>Qiania</taxon>
    </lineage>
</organism>
<evidence type="ECO:0000256" key="4">
    <source>
        <dbReference type="ARBA" id="ARBA00023125"/>
    </source>
</evidence>
<dbReference type="GO" id="GO:0015074">
    <property type="term" value="P:DNA integration"/>
    <property type="evidence" value="ECO:0007669"/>
    <property type="project" value="UniProtKB-KW"/>
</dbReference>
<evidence type="ECO:0000256" key="2">
    <source>
        <dbReference type="ARBA" id="ARBA00008857"/>
    </source>
</evidence>
<feature type="domain" description="Tyr recombinase" evidence="7">
    <location>
        <begin position="168"/>
        <end position="367"/>
    </location>
</feature>
<reference evidence="9 10" key="1">
    <citation type="submission" date="2020-08" db="EMBL/GenBank/DDBJ databases">
        <authorList>
            <person name="Liu C."/>
            <person name="Sun Q."/>
        </authorList>
    </citation>
    <scope>NUCLEOTIDE SEQUENCE [LARGE SCALE GENOMIC DNA]</scope>
    <source>
        <strain evidence="9 10">NSJ-38</strain>
    </source>
</reference>
<evidence type="ECO:0000256" key="5">
    <source>
        <dbReference type="ARBA" id="ARBA00023172"/>
    </source>
</evidence>
<dbReference type="AlphaFoldDB" id="A0A7G9G722"/>
<keyword evidence="5" id="KW-0233">DNA recombination</keyword>
<comment type="function">
    <text evidence="1">Site-specific tyrosine recombinase, which acts by catalyzing the cutting and rejoining of the recombining DNA molecules.</text>
</comment>
<dbReference type="RefSeq" id="WP_249304165.1">
    <property type="nucleotide sequence ID" value="NZ_CP060634.1"/>
</dbReference>
<dbReference type="PANTHER" id="PTHR30349:SF41">
    <property type="entry name" value="INTEGRASE_RECOMBINASE PROTEIN MJ0367-RELATED"/>
    <property type="match status" value="1"/>
</dbReference>
<keyword evidence="3" id="KW-0229">DNA integration</keyword>